<keyword evidence="3" id="KW-1185">Reference proteome</keyword>
<feature type="compositionally biased region" description="Polar residues" evidence="1">
    <location>
        <begin position="48"/>
        <end position="66"/>
    </location>
</feature>
<reference evidence="2" key="2">
    <citation type="submission" date="2020-11" db="EMBL/GenBank/DDBJ databases">
        <authorList>
            <consortium name="DOE Joint Genome Institute"/>
            <person name="Kuo A."/>
            <person name="Miyauchi S."/>
            <person name="Kiss E."/>
            <person name="Drula E."/>
            <person name="Kohler A."/>
            <person name="Sanchez-Garcia M."/>
            <person name="Andreopoulos B."/>
            <person name="Barry K.W."/>
            <person name="Bonito G."/>
            <person name="Buee M."/>
            <person name="Carver A."/>
            <person name="Chen C."/>
            <person name="Cichocki N."/>
            <person name="Clum A."/>
            <person name="Culley D."/>
            <person name="Crous P.W."/>
            <person name="Fauchery L."/>
            <person name="Girlanda M."/>
            <person name="Hayes R."/>
            <person name="Keri Z."/>
            <person name="Labutti K."/>
            <person name="Lipzen A."/>
            <person name="Lombard V."/>
            <person name="Magnuson J."/>
            <person name="Maillard F."/>
            <person name="Morin E."/>
            <person name="Murat C."/>
            <person name="Nolan M."/>
            <person name="Ohm R."/>
            <person name="Pangilinan J."/>
            <person name="Pereira M."/>
            <person name="Perotto S."/>
            <person name="Peter M."/>
            <person name="Riley R."/>
            <person name="Sitrit Y."/>
            <person name="Stielow B."/>
            <person name="Szollosi G."/>
            <person name="Zifcakova L."/>
            <person name="Stursova M."/>
            <person name="Spatafora J.W."/>
            <person name="Tedersoo L."/>
            <person name="Vaario L.-M."/>
            <person name="Yamada A."/>
            <person name="Yan M."/>
            <person name="Wang P."/>
            <person name="Xu J."/>
            <person name="Bruns T."/>
            <person name="Baldrian P."/>
            <person name="Vilgalys R."/>
            <person name="Henrissat B."/>
            <person name="Grigoriev I.V."/>
            <person name="Hibbett D."/>
            <person name="Nagy L.G."/>
            <person name="Martin F.M."/>
        </authorList>
    </citation>
    <scope>NUCLEOTIDE SEQUENCE</scope>
    <source>
        <strain evidence="2">UH-Tt-Lm1</strain>
    </source>
</reference>
<proteinExistence type="predicted"/>
<name>A0A9P6L3B0_9AGAM</name>
<comment type="caution">
    <text evidence="2">The sequence shown here is derived from an EMBL/GenBank/DDBJ whole genome shotgun (WGS) entry which is preliminary data.</text>
</comment>
<feature type="region of interest" description="Disordered" evidence="1">
    <location>
        <begin position="1"/>
        <end position="66"/>
    </location>
</feature>
<sequence length="66" mass="7240">MDDLGYITEGPRTPKETGLIDNELRDATNQNGTKQKRSKKCRKSSRSDASAQISPSVYDSHAVTNA</sequence>
<dbReference type="Proteomes" id="UP000736335">
    <property type="component" value="Unassembled WGS sequence"/>
</dbReference>
<feature type="compositionally biased region" description="Basic residues" evidence="1">
    <location>
        <begin position="34"/>
        <end position="44"/>
    </location>
</feature>
<organism evidence="2 3">
    <name type="scientific">Thelephora terrestris</name>
    <dbReference type="NCBI Taxonomy" id="56493"/>
    <lineage>
        <taxon>Eukaryota</taxon>
        <taxon>Fungi</taxon>
        <taxon>Dikarya</taxon>
        <taxon>Basidiomycota</taxon>
        <taxon>Agaricomycotina</taxon>
        <taxon>Agaricomycetes</taxon>
        <taxon>Thelephorales</taxon>
        <taxon>Thelephoraceae</taxon>
        <taxon>Thelephora</taxon>
    </lineage>
</organism>
<dbReference type="EMBL" id="WIUZ02000016">
    <property type="protein sequence ID" value="KAF9780457.1"/>
    <property type="molecule type" value="Genomic_DNA"/>
</dbReference>
<evidence type="ECO:0000256" key="1">
    <source>
        <dbReference type="SAM" id="MobiDB-lite"/>
    </source>
</evidence>
<dbReference type="AlphaFoldDB" id="A0A9P6L3B0"/>
<reference evidence="2" key="1">
    <citation type="journal article" date="2020" name="Nat. Commun.">
        <title>Large-scale genome sequencing of mycorrhizal fungi provides insights into the early evolution of symbiotic traits.</title>
        <authorList>
            <person name="Miyauchi S."/>
            <person name="Kiss E."/>
            <person name="Kuo A."/>
            <person name="Drula E."/>
            <person name="Kohler A."/>
            <person name="Sanchez-Garcia M."/>
            <person name="Morin E."/>
            <person name="Andreopoulos B."/>
            <person name="Barry K.W."/>
            <person name="Bonito G."/>
            <person name="Buee M."/>
            <person name="Carver A."/>
            <person name="Chen C."/>
            <person name="Cichocki N."/>
            <person name="Clum A."/>
            <person name="Culley D."/>
            <person name="Crous P.W."/>
            <person name="Fauchery L."/>
            <person name="Girlanda M."/>
            <person name="Hayes R.D."/>
            <person name="Keri Z."/>
            <person name="LaButti K."/>
            <person name="Lipzen A."/>
            <person name="Lombard V."/>
            <person name="Magnuson J."/>
            <person name="Maillard F."/>
            <person name="Murat C."/>
            <person name="Nolan M."/>
            <person name="Ohm R.A."/>
            <person name="Pangilinan J."/>
            <person name="Pereira M.F."/>
            <person name="Perotto S."/>
            <person name="Peter M."/>
            <person name="Pfister S."/>
            <person name="Riley R."/>
            <person name="Sitrit Y."/>
            <person name="Stielow J.B."/>
            <person name="Szollosi G."/>
            <person name="Zifcakova L."/>
            <person name="Stursova M."/>
            <person name="Spatafora J.W."/>
            <person name="Tedersoo L."/>
            <person name="Vaario L.M."/>
            <person name="Yamada A."/>
            <person name="Yan M."/>
            <person name="Wang P."/>
            <person name="Xu J."/>
            <person name="Bruns T."/>
            <person name="Baldrian P."/>
            <person name="Vilgalys R."/>
            <person name="Dunand C."/>
            <person name="Henrissat B."/>
            <person name="Grigoriev I.V."/>
            <person name="Hibbett D."/>
            <person name="Nagy L.G."/>
            <person name="Martin F.M."/>
        </authorList>
    </citation>
    <scope>NUCLEOTIDE SEQUENCE</scope>
    <source>
        <strain evidence="2">UH-Tt-Lm1</strain>
    </source>
</reference>
<evidence type="ECO:0000313" key="3">
    <source>
        <dbReference type="Proteomes" id="UP000736335"/>
    </source>
</evidence>
<protein>
    <submittedName>
        <fullName evidence="2">Uncharacterized protein</fullName>
    </submittedName>
</protein>
<accession>A0A9P6L3B0</accession>
<gene>
    <name evidence="2" type="ORF">BJ322DRAFT_1112460</name>
</gene>
<evidence type="ECO:0000313" key="2">
    <source>
        <dbReference type="EMBL" id="KAF9780457.1"/>
    </source>
</evidence>